<dbReference type="GO" id="GO:0000329">
    <property type="term" value="C:fungal-type vacuole membrane"/>
    <property type="evidence" value="ECO:0007669"/>
    <property type="project" value="TreeGrafter"/>
</dbReference>
<dbReference type="EMBL" id="JAPMSZ010000010">
    <property type="protein sequence ID" value="KAJ5086592.1"/>
    <property type="molecule type" value="Genomic_DNA"/>
</dbReference>
<proteinExistence type="inferred from homology"/>
<dbReference type="Pfam" id="PF01496">
    <property type="entry name" value="V_ATPase_I"/>
    <property type="match status" value="1"/>
</dbReference>
<comment type="similarity">
    <text evidence="2 9">Belongs to the V-ATPase 116 kDa subunit family.</text>
</comment>
<reference evidence="11" key="2">
    <citation type="journal article" date="2023" name="IMA Fungus">
        <title>Comparative genomic study of the Penicillium genus elucidates a diverse pangenome and 15 lateral gene transfer events.</title>
        <authorList>
            <person name="Petersen C."/>
            <person name="Sorensen T."/>
            <person name="Nielsen M.R."/>
            <person name="Sondergaard T.E."/>
            <person name="Sorensen J.L."/>
            <person name="Fitzpatrick D.A."/>
            <person name="Frisvad J.C."/>
            <person name="Nielsen K.L."/>
        </authorList>
    </citation>
    <scope>NUCLEOTIDE SEQUENCE</scope>
    <source>
        <strain evidence="11">IBT 34128</strain>
    </source>
</reference>
<keyword evidence="6 9" id="KW-1133">Transmembrane helix</keyword>
<dbReference type="PANTHER" id="PTHR11629">
    <property type="entry name" value="VACUOLAR PROTON ATPASES"/>
    <property type="match status" value="1"/>
</dbReference>
<evidence type="ECO:0000256" key="5">
    <source>
        <dbReference type="ARBA" id="ARBA00022781"/>
    </source>
</evidence>
<feature type="transmembrane region" description="Helical" evidence="9">
    <location>
        <begin position="550"/>
        <end position="568"/>
    </location>
</feature>
<evidence type="ECO:0000256" key="4">
    <source>
        <dbReference type="ARBA" id="ARBA00022692"/>
    </source>
</evidence>
<protein>
    <recommendedName>
        <fullName evidence="9">V-type proton ATPase subunit a</fullName>
    </recommendedName>
</protein>
<dbReference type="GeneID" id="81397593"/>
<name>A0A9W9ERE0_9EURO</name>
<dbReference type="PIRSF" id="PIRSF001293">
    <property type="entry name" value="ATP6V0A1"/>
    <property type="match status" value="1"/>
</dbReference>
<dbReference type="GO" id="GO:0000220">
    <property type="term" value="C:vacuolar proton-transporting V-type ATPase, V0 domain"/>
    <property type="evidence" value="ECO:0007669"/>
    <property type="project" value="InterPro"/>
</dbReference>
<dbReference type="GO" id="GO:0051117">
    <property type="term" value="F:ATPase binding"/>
    <property type="evidence" value="ECO:0007669"/>
    <property type="project" value="TreeGrafter"/>
</dbReference>
<dbReference type="Proteomes" id="UP001141434">
    <property type="component" value="Unassembled WGS sequence"/>
</dbReference>
<accession>A0A9W9ERE0</accession>
<keyword evidence="12" id="KW-1185">Reference proteome</keyword>
<dbReference type="InterPro" id="IPR026028">
    <property type="entry name" value="V-type_ATPase_116kDa_su_euka"/>
</dbReference>
<dbReference type="PANTHER" id="PTHR11629:SF63">
    <property type="entry name" value="V-TYPE PROTON ATPASE SUBUNIT A"/>
    <property type="match status" value="1"/>
</dbReference>
<gene>
    <name evidence="11" type="ORF">NUU61_007899</name>
</gene>
<evidence type="ECO:0000256" key="6">
    <source>
        <dbReference type="ARBA" id="ARBA00022989"/>
    </source>
</evidence>
<evidence type="ECO:0000313" key="12">
    <source>
        <dbReference type="Proteomes" id="UP001141434"/>
    </source>
</evidence>
<evidence type="ECO:0000256" key="1">
    <source>
        <dbReference type="ARBA" id="ARBA00004141"/>
    </source>
</evidence>
<dbReference type="GO" id="GO:0046961">
    <property type="term" value="F:proton-transporting ATPase activity, rotational mechanism"/>
    <property type="evidence" value="ECO:0007669"/>
    <property type="project" value="InterPro"/>
</dbReference>
<dbReference type="InterPro" id="IPR002490">
    <property type="entry name" value="V-ATPase_116kDa_su"/>
</dbReference>
<comment type="caution">
    <text evidence="11">The sequence shown here is derived from an EMBL/GenBank/DDBJ whole genome shotgun (WGS) entry which is preliminary data.</text>
</comment>
<comment type="subcellular location">
    <subcellularLocation>
        <location evidence="1">Membrane</location>
        <topology evidence="1">Multi-pass membrane protein</topology>
    </subcellularLocation>
</comment>
<keyword evidence="7 9" id="KW-0406">Ion transport</keyword>
<organism evidence="11 12">
    <name type="scientific">Penicillium alfredii</name>
    <dbReference type="NCBI Taxonomy" id="1506179"/>
    <lineage>
        <taxon>Eukaryota</taxon>
        <taxon>Fungi</taxon>
        <taxon>Dikarya</taxon>
        <taxon>Ascomycota</taxon>
        <taxon>Pezizomycotina</taxon>
        <taxon>Eurotiomycetes</taxon>
        <taxon>Eurotiomycetidae</taxon>
        <taxon>Eurotiales</taxon>
        <taxon>Aspergillaceae</taxon>
        <taxon>Penicillium</taxon>
    </lineage>
</organism>
<keyword evidence="5 9" id="KW-0375">Hydrogen ion transport</keyword>
<evidence type="ECO:0000256" key="10">
    <source>
        <dbReference type="SAM" id="Coils"/>
    </source>
</evidence>
<feature type="transmembrane region" description="Helical" evidence="9">
    <location>
        <begin position="646"/>
        <end position="666"/>
    </location>
</feature>
<evidence type="ECO:0000256" key="7">
    <source>
        <dbReference type="ARBA" id="ARBA00023065"/>
    </source>
</evidence>
<evidence type="ECO:0000313" key="11">
    <source>
        <dbReference type="EMBL" id="KAJ5086592.1"/>
    </source>
</evidence>
<evidence type="ECO:0000256" key="8">
    <source>
        <dbReference type="ARBA" id="ARBA00023136"/>
    </source>
</evidence>
<feature type="transmembrane region" description="Helical" evidence="9">
    <location>
        <begin position="472"/>
        <end position="491"/>
    </location>
</feature>
<feature type="coiled-coil region" evidence="10">
    <location>
        <begin position="100"/>
        <end position="127"/>
    </location>
</feature>
<keyword evidence="3 9" id="KW-0813">Transport</keyword>
<comment type="function">
    <text evidence="9">Essential component of the vacuolar proton pump (V-ATPase), a multimeric enzyme that catalyzes the translocation of protons across the membranes. Required for assembly and activity of the V-ATPase.</text>
</comment>
<dbReference type="AlphaFoldDB" id="A0A9W9ERE0"/>
<sequence>MAPRDTFFRSANMSLTQLYIANEIGREVVSALGEVGQVQFRDLNPDTNAFQRTFTKEIRRLDNVDRQLRYFHSQMEKAGIPMRSSSEFGDTLAAPLASEIDELAERSESLEHRIASLNDSYETLKKREVEFSEWRWVLRETGGFFDRAHTHTEDIRQSFDNDEAPLLRDVEQHAPRDANGGMQGQQSFSEMNIGFVAGVIPRDRIGAFERILWRTLRGNLYMNQSEISEPIIDPTTNEEIHKNVFVVFAHGKTILSKIRKISESLNASLYGVDENSELRRDQIHEVNTRLSDVGNVLRNTKQTLDAELSQIARSLAAWMIIVKKEKAVYDTLNKFSYDQARKTLIAEAWCPTNSLASIKSTLQDVNDRAGLTVPTIVNQIQTNKTPPTYVRTNKFTEAFQTIVNAYGIPKYSEVNPALYTVVTFPFMFAVMFGDFGHGALMTMAAVAMIFWEKKLLRTKLDELSYMAFYGRYVMLMMGLFSMYTGFIYNDIFSKPFTIFPSQWQWPDSIQEGKSVEASLKSGYRYPIGLDWNWHGAENSLLFSNSMKMKMSILLGWAHMTYALCLQYINARHFKSKVDILGNFIPSMLFFHSIFGYLVITILYKWFVDWQAKGTDPPNLLNMLIFMFLSPGKVEQPLYSGQSTVQVLLLLIAVVQVPIMLFFKPFYLRWEHNRARALGYRGLAEPSRVTALEDDADMDGGFAGARDSLASDGEGVAMIAQDLGESEEHEEFDFGEVMIHQVIHTIEFCLNCISHTASYLRLWALSLAHQQLSIVLWKMTIGGAFEQESPTTRVIMIVVTFYAWFVLSVGVLVVMEGTSALLHSLRLHWVEAMSKHFIGEGIPFLPFSFKTLLEEDPVD</sequence>
<reference evidence="11" key="1">
    <citation type="submission" date="2022-11" db="EMBL/GenBank/DDBJ databases">
        <authorList>
            <person name="Petersen C."/>
        </authorList>
    </citation>
    <scope>NUCLEOTIDE SEQUENCE</scope>
    <source>
        <strain evidence="11">IBT 34128</strain>
    </source>
</reference>
<keyword evidence="4 9" id="KW-0812">Transmembrane</keyword>
<keyword evidence="10" id="KW-0175">Coiled coil</keyword>
<evidence type="ECO:0000256" key="3">
    <source>
        <dbReference type="ARBA" id="ARBA00022448"/>
    </source>
</evidence>
<evidence type="ECO:0000256" key="2">
    <source>
        <dbReference type="ARBA" id="ARBA00009904"/>
    </source>
</evidence>
<feature type="transmembrane region" description="Helical" evidence="9">
    <location>
        <begin position="426"/>
        <end position="451"/>
    </location>
</feature>
<dbReference type="OrthoDB" id="10264220at2759"/>
<dbReference type="RefSeq" id="XP_056508717.1">
    <property type="nucleotide sequence ID" value="XM_056658424.1"/>
</dbReference>
<keyword evidence="8 9" id="KW-0472">Membrane</keyword>
<evidence type="ECO:0000256" key="9">
    <source>
        <dbReference type="RuleBase" id="RU361189"/>
    </source>
</evidence>
<feature type="transmembrane region" description="Helical" evidence="9">
    <location>
        <begin position="580"/>
        <end position="606"/>
    </location>
</feature>
<feature type="transmembrane region" description="Helical" evidence="9">
    <location>
        <begin position="793"/>
        <end position="814"/>
    </location>
</feature>
<dbReference type="GO" id="GO:0007035">
    <property type="term" value="P:vacuolar acidification"/>
    <property type="evidence" value="ECO:0007669"/>
    <property type="project" value="TreeGrafter"/>
</dbReference>